<organism evidence="1 2">
    <name type="scientific">Avena sativa</name>
    <name type="common">Oat</name>
    <dbReference type="NCBI Taxonomy" id="4498"/>
    <lineage>
        <taxon>Eukaryota</taxon>
        <taxon>Viridiplantae</taxon>
        <taxon>Streptophyta</taxon>
        <taxon>Embryophyta</taxon>
        <taxon>Tracheophyta</taxon>
        <taxon>Spermatophyta</taxon>
        <taxon>Magnoliopsida</taxon>
        <taxon>Liliopsida</taxon>
        <taxon>Poales</taxon>
        <taxon>Poaceae</taxon>
        <taxon>BOP clade</taxon>
        <taxon>Pooideae</taxon>
        <taxon>Poodae</taxon>
        <taxon>Poeae</taxon>
        <taxon>Poeae Chloroplast Group 1 (Aveneae type)</taxon>
        <taxon>Aveninae</taxon>
        <taxon>Avena</taxon>
    </lineage>
</organism>
<dbReference type="EnsemblPlants" id="AVESA.00010b.r2.5DG0976510.1">
    <property type="protein sequence ID" value="AVESA.00010b.r2.5DG0976510.1.CDS.1"/>
    <property type="gene ID" value="AVESA.00010b.r2.5DG0976510"/>
</dbReference>
<protein>
    <submittedName>
        <fullName evidence="1">Uncharacterized protein</fullName>
    </submittedName>
</protein>
<accession>A0ACD5YIN6</accession>
<keyword evidence="2" id="KW-1185">Reference proteome</keyword>
<evidence type="ECO:0000313" key="1">
    <source>
        <dbReference type="EnsemblPlants" id="AVESA.00010b.r2.5DG0976510.1.CDS.1"/>
    </source>
</evidence>
<reference evidence="1" key="1">
    <citation type="submission" date="2021-05" db="EMBL/GenBank/DDBJ databases">
        <authorList>
            <person name="Scholz U."/>
            <person name="Mascher M."/>
            <person name="Fiebig A."/>
        </authorList>
    </citation>
    <scope>NUCLEOTIDE SEQUENCE [LARGE SCALE GENOMIC DNA]</scope>
</reference>
<sequence>MLQLCAYSEPLFRNLVAFEQTYPPGAVPCAYSICCLHGLPTAYAVFMDCLAASLEDMRLLELSGMLVNQMSGISTSETDSVVFFTRLSAEAHTWQLTTTTSPT</sequence>
<proteinExistence type="predicted"/>
<reference evidence="1" key="2">
    <citation type="submission" date="2025-09" db="UniProtKB">
        <authorList>
            <consortium name="EnsemblPlants"/>
        </authorList>
    </citation>
    <scope>IDENTIFICATION</scope>
</reference>
<dbReference type="Proteomes" id="UP001732700">
    <property type="component" value="Chromosome 5D"/>
</dbReference>
<evidence type="ECO:0000313" key="2">
    <source>
        <dbReference type="Proteomes" id="UP001732700"/>
    </source>
</evidence>
<name>A0ACD5YIN6_AVESA</name>